<dbReference type="PROSITE" id="PS51293">
    <property type="entry name" value="SANT"/>
    <property type="match status" value="1"/>
</dbReference>
<reference evidence="9 10" key="1">
    <citation type="journal article" date="2019" name="Sci. Rep.">
        <title>Nanopore sequencing improves the draft genome of the human pathogenic amoeba Naegleria fowleri.</title>
        <authorList>
            <person name="Liechti N."/>
            <person name="Schurch N."/>
            <person name="Bruggmann R."/>
            <person name="Wittwer M."/>
        </authorList>
    </citation>
    <scope>NUCLEOTIDE SEQUENCE [LARGE SCALE GENOMIC DNA]</scope>
    <source>
        <strain evidence="9 10">ATCC 30894</strain>
    </source>
</reference>
<dbReference type="GO" id="GO:0019185">
    <property type="term" value="C:snRNA-activating protein complex"/>
    <property type="evidence" value="ECO:0007669"/>
    <property type="project" value="TreeGrafter"/>
</dbReference>
<evidence type="ECO:0000256" key="5">
    <source>
        <dbReference type="SAM" id="MobiDB-lite"/>
    </source>
</evidence>
<dbReference type="InterPro" id="IPR001005">
    <property type="entry name" value="SANT/Myb"/>
</dbReference>
<dbReference type="PANTHER" id="PTHR46621">
    <property type="entry name" value="SNRNA-ACTIVATING PROTEIN COMPLEX SUBUNIT 4"/>
    <property type="match status" value="1"/>
</dbReference>
<feature type="compositionally biased region" description="Low complexity" evidence="5">
    <location>
        <begin position="150"/>
        <end position="184"/>
    </location>
</feature>
<gene>
    <name evidence="9" type="ORF">FDP41_008031</name>
</gene>
<evidence type="ECO:0000256" key="1">
    <source>
        <dbReference type="ARBA" id="ARBA00023015"/>
    </source>
</evidence>
<dbReference type="Gene3D" id="1.10.10.60">
    <property type="entry name" value="Homeodomain-like"/>
    <property type="match status" value="2"/>
</dbReference>
<dbReference type="GO" id="GO:0000978">
    <property type="term" value="F:RNA polymerase II cis-regulatory region sequence-specific DNA binding"/>
    <property type="evidence" value="ECO:0007669"/>
    <property type="project" value="TreeGrafter"/>
</dbReference>
<dbReference type="VEuPathDB" id="AmoebaDB:NfTy_004100"/>
<feature type="compositionally biased region" description="Polar residues" evidence="5">
    <location>
        <begin position="1063"/>
        <end position="1073"/>
    </location>
</feature>
<feature type="region of interest" description="Disordered" evidence="5">
    <location>
        <begin position="793"/>
        <end position="827"/>
    </location>
</feature>
<dbReference type="PROSITE" id="PS50090">
    <property type="entry name" value="MYB_LIKE"/>
    <property type="match status" value="2"/>
</dbReference>
<dbReference type="VEuPathDB" id="AmoebaDB:NF0091440"/>
<feature type="domain" description="Myb-like" evidence="6">
    <location>
        <begin position="341"/>
        <end position="388"/>
    </location>
</feature>
<feature type="compositionally biased region" description="Basic and acidic residues" evidence="5">
    <location>
        <begin position="254"/>
        <end position="264"/>
    </location>
</feature>
<feature type="region of interest" description="Disordered" evidence="5">
    <location>
        <begin position="88"/>
        <end position="128"/>
    </location>
</feature>
<feature type="region of interest" description="Disordered" evidence="5">
    <location>
        <begin position="393"/>
        <end position="419"/>
    </location>
</feature>
<dbReference type="RefSeq" id="XP_044568829.1">
    <property type="nucleotide sequence ID" value="XM_044711842.1"/>
</dbReference>
<sequence length="1163" mass="125158">MQNQPSSSSIPSSSSTNNNTNNVSSSLSSSSSTTRPSPIPNSPNTLTTSSSSSSNMMMRSSPKPSSGGMIPQYQQYFHLLQSISSGGPLPIPSTSTSLNGSGGTSNLPFSPNLNGLPPSSSASLVSTSPMMRRTTLSAILGTTPSGLTRSSNNNSSNSVVGSSTSSSSSNQNSSSSASSKGNTSPKNEQSSTTPMLVTTSANQNSTQIASPVPISSVLPVKLSHDSHHDSSVVLDSSVSMPSPAVAKQKKSRKKKEEKEEKNSANEDDATSSGGGGGQGEDEQSKKGRSKTCKRWTEEQNRLLKDAVLRYGPRNWKKIASEISGGMFTADQCNQHWHRVLHPRIIKGEWTQEEDNLLFDKVAEYGESSWTKVAEFLIGRTDIQCRHRYFQKKKEMESGSRRKTTSTFSSPSLASSTGVSPGLGVTADGGLLSPQLAGLEGVRVNVPNPSPPLGISPSSILDSASTSNFVHQHKITLFTTPSTVPLQERLKGDSSVILGQQPSPNIQNNTPSGTFASPSLSMESKQRVTQFSYLEKEGIDESDFVTIDEMPMIVPTTTTTPTQFPKSQQTSTPQEEKKIPTQQKQQAQYNENLLLCDEEDLSTPQLGATSLTTEEDMSSATLMKRATPQLATPQMGGEQDDMDEDDEPHQLTIDEMDTVSPELSKAKNLQMGTKSTQPLMAPVHTTIGSPQVATTISSGSDSLSSSANINNTPTITPAKPKKRSSALNRMRGNINVWIPFSESEEQVLITEVYKQILEKNLPLPHINMHRGIQSTAIVGVSISEDQSSSIQFQSTIPNSSESTTIPEAFSTTSSNVGDTNSTSNRQSILLPSPVPVLTSNSPLPRQLIPHNNNIRKTSVTPTTSVTSSDYVDDIDFVEILTVNSNCFHPLRTHHSLKTHFVKLREMLGDAALFNLSHNHQGPLVLEPLSQTPLALYQKSNSHAWLSSSKVATHRTSSSSLASSSHATSTTTSTTLNSASSSSQTTPNKPGRKKKIIPQDVTKMEEGVSANASSSTAGKPGRKRKTASAQIPGVASSTMAEPTRKKVKKTLSEQQKNSKSEDQMDVNSTQSTNQLPLVGDSNVTFLLLKNFNAPPTTKQIQPSKMTLPLDTPLSQIVSTIRGNLSLNYDPEIICENSPISNTSQSLRNLMDEKNIQIDELVLFYK</sequence>
<dbReference type="SMART" id="SM00717">
    <property type="entry name" value="SANT"/>
    <property type="match status" value="2"/>
</dbReference>
<dbReference type="Proteomes" id="UP000444721">
    <property type="component" value="Unassembled WGS sequence"/>
</dbReference>
<evidence type="ECO:0000259" key="8">
    <source>
        <dbReference type="PROSITE" id="PS51294"/>
    </source>
</evidence>
<dbReference type="GeneID" id="68115249"/>
<dbReference type="PROSITE" id="PS51294">
    <property type="entry name" value="HTH_MYB"/>
    <property type="match status" value="2"/>
</dbReference>
<evidence type="ECO:0000256" key="4">
    <source>
        <dbReference type="ARBA" id="ARBA00023242"/>
    </source>
</evidence>
<dbReference type="GO" id="GO:0042795">
    <property type="term" value="P:snRNA transcription by RNA polymerase II"/>
    <property type="evidence" value="ECO:0007669"/>
    <property type="project" value="TreeGrafter"/>
</dbReference>
<feature type="domain" description="HTH myb-type" evidence="8">
    <location>
        <begin position="341"/>
        <end position="396"/>
    </location>
</feature>
<dbReference type="Pfam" id="PF13921">
    <property type="entry name" value="Myb_DNA-bind_6"/>
    <property type="match status" value="1"/>
</dbReference>
<keyword evidence="1" id="KW-0805">Transcription regulation</keyword>
<feature type="domain" description="SANT" evidence="7">
    <location>
        <begin position="344"/>
        <end position="396"/>
    </location>
</feature>
<dbReference type="VEuPathDB" id="AmoebaDB:FDP41_008031"/>
<feature type="region of interest" description="Disordered" evidence="5">
    <location>
        <begin position="693"/>
        <end position="723"/>
    </location>
</feature>
<dbReference type="PANTHER" id="PTHR46621:SF1">
    <property type="entry name" value="SNRNA-ACTIVATING PROTEIN COMPLEX SUBUNIT 4"/>
    <property type="match status" value="1"/>
</dbReference>
<feature type="compositionally biased region" description="Low complexity" evidence="5">
    <location>
        <begin position="696"/>
        <end position="705"/>
    </location>
</feature>
<comment type="caution">
    <text evidence="9">The sequence shown here is derived from an EMBL/GenBank/DDBJ whole genome shotgun (WGS) entry which is preliminary data.</text>
</comment>
<feature type="region of interest" description="Disordered" evidence="5">
    <location>
        <begin position="500"/>
        <end position="520"/>
    </location>
</feature>
<feature type="domain" description="Myb-like" evidence="6">
    <location>
        <begin position="294"/>
        <end position="340"/>
    </location>
</feature>
<keyword evidence="10" id="KW-1185">Reference proteome</keyword>
<feature type="domain" description="HTH myb-type" evidence="8">
    <location>
        <begin position="294"/>
        <end position="340"/>
    </location>
</feature>
<dbReference type="AlphaFoldDB" id="A0A6A5C8N0"/>
<evidence type="ECO:0000313" key="9">
    <source>
        <dbReference type="EMBL" id="KAF0984116.1"/>
    </source>
</evidence>
<dbReference type="GO" id="GO:0001006">
    <property type="term" value="F:RNA polymerase III type 3 promoter sequence-specific DNA binding"/>
    <property type="evidence" value="ECO:0007669"/>
    <property type="project" value="TreeGrafter"/>
</dbReference>
<dbReference type="OMA" id="RIIKGEW"/>
<evidence type="ECO:0000313" key="10">
    <source>
        <dbReference type="Proteomes" id="UP000444721"/>
    </source>
</evidence>
<feature type="compositionally biased region" description="Low complexity" evidence="5">
    <location>
        <begin position="404"/>
        <end position="416"/>
    </location>
</feature>
<protein>
    <submittedName>
        <fullName evidence="9">Uncharacterized protein</fullName>
    </submittedName>
</protein>
<dbReference type="InterPro" id="IPR017930">
    <property type="entry name" value="Myb_dom"/>
</dbReference>
<dbReference type="GO" id="GO:0042796">
    <property type="term" value="P:snRNA transcription by RNA polymerase III"/>
    <property type="evidence" value="ECO:0007669"/>
    <property type="project" value="TreeGrafter"/>
</dbReference>
<dbReference type="EMBL" id="VFQX01000004">
    <property type="protein sequence ID" value="KAF0984116.1"/>
    <property type="molecule type" value="Genomic_DNA"/>
</dbReference>
<feature type="region of interest" description="Disordered" evidence="5">
    <location>
        <begin position="141"/>
        <end position="194"/>
    </location>
</feature>
<proteinExistence type="predicted"/>
<keyword evidence="3" id="KW-0804">Transcription</keyword>
<name>A0A6A5C8N0_NAEFO</name>
<dbReference type="OrthoDB" id="2143914at2759"/>
<dbReference type="InterPro" id="IPR051575">
    <property type="entry name" value="Myb-like_DNA-bd"/>
</dbReference>
<dbReference type="SUPFAM" id="SSF46689">
    <property type="entry name" value="Homeodomain-like"/>
    <property type="match status" value="2"/>
</dbReference>
<keyword evidence="2" id="KW-0238">DNA-binding</keyword>
<dbReference type="InterPro" id="IPR009057">
    <property type="entry name" value="Homeodomain-like_sf"/>
</dbReference>
<feature type="compositionally biased region" description="Polar residues" evidence="5">
    <location>
        <begin position="185"/>
        <end position="194"/>
    </location>
</feature>
<feature type="region of interest" description="Disordered" evidence="5">
    <location>
        <begin position="1"/>
        <end position="70"/>
    </location>
</feature>
<dbReference type="CDD" id="cd00167">
    <property type="entry name" value="SANT"/>
    <property type="match status" value="2"/>
</dbReference>
<dbReference type="InterPro" id="IPR017884">
    <property type="entry name" value="SANT_dom"/>
</dbReference>
<accession>A0A6A5C8N0</accession>
<feature type="region of interest" description="Disordered" evidence="5">
    <location>
        <begin position="554"/>
        <end position="582"/>
    </location>
</feature>
<evidence type="ECO:0000256" key="3">
    <source>
        <dbReference type="ARBA" id="ARBA00023163"/>
    </source>
</evidence>
<evidence type="ECO:0000259" key="7">
    <source>
        <dbReference type="PROSITE" id="PS51293"/>
    </source>
</evidence>
<evidence type="ECO:0000256" key="2">
    <source>
        <dbReference type="ARBA" id="ARBA00023125"/>
    </source>
</evidence>
<evidence type="ECO:0000259" key="6">
    <source>
        <dbReference type="PROSITE" id="PS50090"/>
    </source>
</evidence>
<feature type="region of interest" description="Disordered" evidence="5">
    <location>
        <begin position="955"/>
        <end position="1073"/>
    </location>
</feature>
<feature type="compositionally biased region" description="Low complexity" evidence="5">
    <location>
        <begin position="955"/>
        <end position="984"/>
    </location>
</feature>
<feature type="compositionally biased region" description="Low complexity" evidence="5">
    <location>
        <begin position="1"/>
        <end position="66"/>
    </location>
</feature>
<feature type="region of interest" description="Disordered" evidence="5">
    <location>
        <begin position="228"/>
        <end position="294"/>
    </location>
</feature>
<organism evidence="9 10">
    <name type="scientific">Naegleria fowleri</name>
    <name type="common">Brain eating amoeba</name>
    <dbReference type="NCBI Taxonomy" id="5763"/>
    <lineage>
        <taxon>Eukaryota</taxon>
        <taxon>Discoba</taxon>
        <taxon>Heterolobosea</taxon>
        <taxon>Tetramitia</taxon>
        <taxon>Eutetramitia</taxon>
        <taxon>Vahlkampfiidae</taxon>
        <taxon>Naegleria</taxon>
    </lineage>
</organism>
<feature type="compositionally biased region" description="Low complexity" evidence="5">
    <location>
        <begin position="554"/>
        <end position="572"/>
    </location>
</feature>
<keyword evidence="4" id="KW-0539">Nucleus</keyword>